<evidence type="ECO:0000259" key="2">
    <source>
        <dbReference type="PROSITE" id="PS50878"/>
    </source>
</evidence>
<dbReference type="InterPro" id="IPR058912">
    <property type="entry name" value="HTH_animal"/>
</dbReference>
<dbReference type="AlphaFoldDB" id="A0A8C5PUI2"/>
<dbReference type="PANTHER" id="PTHR21301">
    <property type="entry name" value="REVERSE TRANSCRIPTASE"/>
    <property type="match status" value="1"/>
</dbReference>
<dbReference type="Ensembl" id="ENSLLET00000028775.1">
    <property type="protein sequence ID" value="ENSLLEP00000027693.1"/>
    <property type="gene ID" value="ENSLLEG00000017583.1"/>
</dbReference>
<dbReference type="PROSITE" id="PS50878">
    <property type="entry name" value="RT_POL"/>
    <property type="match status" value="1"/>
</dbReference>
<evidence type="ECO:0008006" key="5">
    <source>
        <dbReference type="Google" id="ProtNLM"/>
    </source>
</evidence>
<keyword evidence="4" id="KW-1185">Reference proteome</keyword>
<dbReference type="InterPro" id="IPR000477">
    <property type="entry name" value="RT_dom"/>
</dbReference>
<reference evidence="3" key="2">
    <citation type="submission" date="2025-09" db="UniProtKB">
        <authorList>
            <consortium name="Ensembl"/>
        </authorList>
    </citation>
    <scope>IDENTIFICATION</scope>
</reference>
<evidence type="ECO:0000313" key="3">
    <source>
        <dbReference type="Ensembl" id="ENSLLEP00000027693.1"/>
    </source>
</evidence>
<dbReference type="GeneTree" id="ENSGT00840000129931"/>
<feature type="domain" description="Reverse transcriptase" evidence="2">
    <location>
        <begin position="130"/>
        <end position="371"/>
    </location>
</feature>
<organism evidence="3 4">
    <name type="scientific">Leptobrachium leishanense</name>
    <name type="common">Leishan spiny toad</name>
    <dbReference type="NCBI Taxonomy" id="445787"/>
    <lineage>
        <taxon>Eukaryota</taxon>
        <taxon>Metazoa</taxon>
        <taxon>Chordata</taxon>
        <taxon>Craniata</taxon>
        <taxon>Vertebrata</taxon>
        <taxon>Euteleostomi</taxon>
        <taxon>Amphibia</taxon>
        <taxon>Batrachia</taxon>
        <taxon>Anura</taxon>
        <taxon>Pelobatoidea</taxon>
        <taxon>Megophryidae</taxon>
        <taxon>Leptobrachium</taxon>
    </lineage>
</organism>
<dbReference type="PANTHER" id="PTHR21301:SF12">
    <property type="match status" value="1"/>
</dbReference>
<protein>
    <recommendedName>
        <fullName evidence="5">Reverse transcriptase domain-containing protein</fullName>
    </recommendedName>
</protein>
<dbReference type="InterPro" id="IPR000305">
    <property type="entry name" value="GIY-YIG_endonuc"/>
</dbReference>
<evidence type="ECO:0000313" key="4">
    <source>
        <dbReference type="Proteomes" id="UP000694569"/>
    </source>
</evidence>
<name>A0A8C5PUI2_9ANUR</name>
<dbReference type="Proteomes" id="UP000694569">
    <property type="component" value="Unplaced"/>
</dbReference>
<proteinExistence type="predicted"/>
<feature type="domain" description="GIY-YIG" evidence="1">
    <location>
        <begin position="573"/>
        <end position="675"/>
    </location>
</feature>
<evidence type="ECO:0000259" key="1">
    <source>
        <dbReference type="PROSITE" id="PS50164"/>
    </source>
</evidence>
<dbReference type="Pfam" id="PF26215">
    <property type="entry name" value="HTH_animal"/>
    <property type="match status" value="1"/>
</dbReference>
<dbReference type="CDD" id="cd10442">
    <property type="entry name" value="GIY-YIG_PLEs"/>
    <property type="match status" value="1"/>
</dbReference>
<sequence length="689" mass="78810">MITVSNDIDLHLRSKFDPLSSNVSIKTFLQTVKKETNDILCKKTRAVGNLTGAEREAIQSLRSDKSITIRPADKGGGVVVLDYNYYREEIGGQLRDIDTYELCPSDPTETFKTIIGEVVLDALDRHLIDDKIKDFLTVEFPIIPILYTLPKIHKDNQRPPGRPIVSAVGGLLEPLGQLIDKALKAPVMSLSTCLRDSTDVIDKIKTVSLSDQSLFVTIDVCSLYTVIPHDDGVEAARWVLENVTNEVEWDIDFIVELLRLSLRLNYFRFEDKFYRQRRGTSMGAPMAPMYANAFMYLYEVKYILPLFSDGLRAYHRFIDDILIIWDGDELQLEQKMAALNSLPTTVRFTYQSNPQKAEFLDLNIFRVGCHIAYSLFRKPTDRNTVLHNHSFHPPKLKDSLPVSQFLRVLRNNSDPDIRESQIDMMRLRFLERGYSSPTLATALANARSKFETSDSASLDSRSPRFLFPQKYNIQSRRINNCIRRNWPMLQSDTSLGGKFKQPPIMCYRRNRNLRDLLVHTDQFTRNQITLVTNPGCFRCLGCTTCNFVNPCKSFQHPHTGRTFKIRFRLTCTTRFVVYVLTCPCGLAYVGKTTTDLRTRMANHRSSIRAALSGGVSPQPVARHFKEFGHALSTLRVRLIDHVPELPRGGDRASELLRREAFWIFTLNTIAPRGLNEFNSYGSFLPARQR</sequence>
<reference evidence="3" key="1">
    <citation type="submission" date="2025-08" db="UniProtKB">
        <authorList>
            <consortium name="Ensembl"/>
        </authorList>
    </citation>
    <scope>IDENTIFICATION</scope>
</reference>
<dbReference type="PROSITE" id="PS50164">
    <property type="entry name" value="GIY_YIG"/>
    <property type="match status" value="1"/>
</dbReference>
<dbReference type="OrthoDB" id="10025388at2759"/>
<accession>A0A8C5PUI2</accession>